<dbReference type="EMBL" id="JAQQWK010000003">
    <property type="protein sequence ID" value="KAK8044538.1"/>
    <property type="molecule type" value="Genomic_DNA"/>
</dbReference>
<reference evidence="7 8" key="1">
    <citation type="submission" date="2023-01" db="EMBL/GenBank/DDBJ databases">
        <title>Analysis of 21 Apiospora genomes using comparative genomics revels a genus with tremendous synthesis potential of carbohydrate active enzymes and secondary metabolites.</title>
        <authorList>
            <person name="Sorensen T."/>
        </authorList>
    </citation>
    <scope>NUCLEOTIDE SEQUENCE [LARGE SCALE GENOMIC DNA]</scope>
    <source>
        <strain evidence="7 8">CBS 33761</strain>
    </source>
</reference>
<comment type="caution">
    <text evidence="7">The sequence shown here is derived from an EMBL/GenBank/DDBJ whole genome shotgun (WGS) entry which is preliminary data.</text>
</comment>
<feature type="domain" description="Helicase ATP-binding" evidence="5">
    <location>
        <begin position="69"/>
        <end position="234"/>
    </location>
</feature>
<dbReference type="InterPro" id="IPR000330">
    <property type="entry name" value="SNF2_N"/>
</dbReference>
<dbReference type="CDD" id="cd18008">
    <property type="entry name" value="DEXDc_SHPRH-like"/>
    <property type="match status" value="1"/>
</dbReference>
<dbReference type="InterPro" id="IPR027417">
    <property type="entry name" value="P-loop_NTPase"/>
</dbReference>
<dbReference type="Gene3D" id="3.40.50.10810">
    <property type="entry name" value="Tandem AAA-ATPase domain"/>
    <property type="match status" value="1"/>
</dbReference>
<evidence type="ECO:0000256" key="2">
    <source>
        <dbReference type="ARBA" id="ARBA00022801"/>
    </source>
</evidence>
<evidence type="ECO:0000259" key="6">
    <source>
        <dbReference type="PROSITE" id="PS51194"/>
    </source>
</evidence>
<dbReference type="InterPro" id="IPR001650">
    <property type="entry name" value="Helicase_C-like"/>
</dbReference>
<dbReference type="InterPro" id="IPR050628">
    <property type="entry name" value="SNF2_RAD54_helicase_TF"/>
</dbReference>
<evidence type="ECO:0000313" key="7">
    <source>
        <dbReference type="EMBL" id="KAK8044538.1"/>
    </source>
</evidence>
<dbReference type="PROSITE" id="PS51194">
    <property type="entry name" value="HELICASE_CTER"/>
    <property type="match status" value="1"/>
</dbReference>
<dbReference type="Gene3D" id="3.40.50.300">
    <property type="entry name" value="P-loop containing nucleotide triphosphate hydrolases"/>
    <property type="match status" value="1"/>
</dbReference>
<evidence type="ECO:0000256" key="4">
    <source>
        <dbReference type="SAM" id="MobiDB-lite"/>
    </source>
</evidence>
<sequence length="550" mass="61930">MSLHDSYLASMTNTPPVSSPERKGSPSPDSAAGQADDSKRSRLELGAETPLEMSCELMAHQRLGLEWLIQREKAYGGSILADDVGLGKTIQALALILSRPPAKGAQNKTTLIQWEDEFETKLEPDMLNILVYHGAQKKKDMGWEEIKSYDAVLTTYDMLSDELKKSSRNLTLLSPDAHFHRVILDEAQLIKEPGTDRSEAATELQADFRLCLTGTPIMNNIDELYALLQFLRIKPYDDEEVFAEEIGGPLREGLLAKKDGASPKRQEKKELERRSRKAESALAKVHELLEKIMLRRTKADRILGQPIVDLPERIEVDWPVTFSEEEREFYDMLEENEGKSIWGKKAAPLLKTTRLRQLCLHPDLLPSELQDPSLGPVQHSSKVDSAMKLLGSIWHEDKRAKVIVFSGFTKFLSKLGDLLIASDLVRTAGIRLQRYHGTMSAPDRDAALRQFRARDNLLLMSTKAGSTGLNIACATHVLLMEPDYNPYVEEQAIGRAHRVGQERAVTVYHLFVEDSIEERIRYTQRDKKEHVRLVLGDKGAPSDNEEVSEA</sequence>
<dbReference type="Pfam" id="PF00176">
    <property type="entry name" value="SNF2-rel_dom"/>
    <property type="match status" value="1"/>
</dbReference>
<keyword evidence="1" id="KW-0547">Nucleotide-binding</keyword>
<feature type="domain" description="Helicase C-terminal" evidence="6">
    <location>
        <begin position="382"/>
        <end position="548"/>
    </location>
</feature>
<evidence type="ECO:0000313" key="8">
    <source>
        <dbReference type="Proteomes" id="UP001444661"/>
    </source>
</evidence>
<dbReference type="SUPFAM" id="SSF52540">
    <property type="entry name" value="P-loop containing nucleoside triphosphate hydrolases"/>
    <property type="match status" value="2"/>
</dbReference>
<keyword evidence="2" id="KW-0378">Hydrolase</keyword>
<dbReference type="SMART" id="SM00487">
    <property type="entry name" value="DEXDc"/>
    <property type="match status" value="1"/>
</dbReference>
<dbReference type="CDD" id="cd18793">
    <property type="entry name" value="SF2_C_SNF"/>
    <property type="match status" value="1"/>
</dbReference>
<accession>A0ABR1TFU5</accession>
<organism evidence="7 8">
    <name type="scientific">Apiospora rasikravindrae</name>
    <dbReference type="NCBI Taxonomy" id="990691"/>
    <lineage>
        <taxon>Eukaryota</taxon>
        <taxon>Fungi</taxon>
        <taxon>Dikarya</taxon>
        <taxon>Ascomycota</taxon>
        <taxon>Pezizomycotina</taxon>
        <taxon>Sordariomycetes</taxon>
        <taxon>Xylariomycetidae</taxon>
        <taxon>Amphisphaeriales</taxon>
        <taxon>Apiosporaceae</taxon>
        <taxon>Apiospora</taxon>
    </lineage>
</organism>
<evidence type="ECO:0000256" key="1">
    <source>
        <dbReference type="ARBA" id="ARBA00022741"/>
    </source>
</evidence>
<dbReference type="PROSITE" id="PS51192">
    <property type="entry name" value="HELICASE_ATP_BIND_1"/>
    <property type="match status" value="1"/>
</dbReference>
<dbReference type="InterPro" id="IPR038718">
    <property type="entry name" value="SNF2-like_sf"/>
</dbReference>
<keyword evidence="8" id="KW-1185">Reference proteome</keyword>
<dbReference type="PANTHER" id="PTHR45626">
    <property type="entry name" value="TRANSCRIPTION TERMINATION FACTOR 2-RELATED"/>
    <property type="match status" value="1"/>
</dbReference>
<dbReference type="Pfam" id="PF00271">
    <property type="entry name" value="Helicase_C"/>
    <property type="match status" value="1"/>
</dbReference>
<proteinExistence type="predicted"/>
<protein>
    <submittedName>
        <fullName evidence="7">Uncharacterized protein</fullName>
    </submittedName>
</protein>
<keyword evidence="3" id="KW-0067">ATP-binding</keyword>
<dbReference type="PANTHER" id="PTHR45626:SF16">
    <property type="entry name" value="ATP-DEPENDENT HELICASE ULS1"/>
    <property type="match status" value="1"/>
</dbReference>
<gene>
    <name evidence="7" type="ORF">PG993_004562</name>
</gene>
<feature type="region of interest" description="Disordered" evidence="4">
    <location>
        <begin position="1"/>
        <end position="40"/>
    </location>
</feature>
<evidence type="ECO:0000256" key="3">
    <source>
        <dbReference type="ARBA" id="ARBA00022840"/>
    </source>
</evidence>
<dbReference type="SMART" id="SM00490">
    <property type="entry name" value="HELICc"/>
    <property type="match status" value="1"/>
</dbReference>
<dbReference type="InterPro" id="IPR014001">
    <property type="entry name" value="Helicase_ATP-bd"/>
</dbReference>
<feature type="region of interest" description="Disordered" evidence="4">
    <location>
        <begin position="255"/>
        <end position="277"/>
    </location>
</feature>
<dbReference type="InterPro" id="IPR049730">
    <property type="entry name" value="SNF2/RAD54-like_C"/>
</dbReference>
<name>A0ABR1TFU5_9PEZI</name>
<dbReference type="Proteomes" id="UP001444661">
    <property type="component" value="Unassembled WGS sequence"/>
</dbReference>
<evidence type="ECO:0000259" key="5">
    <source>
        <dbReference type="PROSITE" id="PS51192"/>
    </source>
</evidence>